<dbReference type="InterPro" id="IPR000835">
    <property type="entry name" value="HTH_MarR-typ"/>
</dbReference>
<name>A0ABS8DCK5_9FIRM</name>
<evidence type="ECO:0000313" key="3">
    <source>
        <dbReference type="Proteomes" id="UP001299546"/>
    </source>
</evidence>
<evidence type="ECO:0000313" key="2">
    <source>
        <dbReference type="EMBL" id="MCB7386150.1"/>
    </source>
</evidence>
<protein>
    <submittedName>
        <fullName evidence="2">MarR family transcriptional regulator</fullName>
    </submittedName>
</protein>
<dbReference type="InterPro" id="IPR036390">
    <property type="entry name" value="WH_DNA-bd_sf"/>
</dbReference>
<organism evidence="2 3">
    <name type="scientific">Bariatricus massiliensis</name>
    <dbReference type="NCBI Taxonomy" id="1745713"/>
    <lineage>
        <taxon>Bacteria</taxon>
        <taxon>Bacillati</taxon>
        <taxon>Bacillota</taxon>
        <taxon>Clostridia</taxon>
        <taxon>Lachnospirales</taxon>
        <taxon>Lachnospiraceae</taxon>
        <taxon>Bariatricus</taxon>
    </lineage>
</organism>
<dbReference type="InterPro" id="IPR036388">
    <property type="entry name" value="WH-like_DNA-bd_sf"/>
</dbReference>
<dbReference type="SMART" id="SM00347">
    <property type="entry name" value="HTH_MARR"/>
    <property type="match status" value="1"/>
</dbReference>
<dbReference type="PANTHER" id="PTHR33164:SF89">
    <property type="entry name" value="MARR FAMILY REGULATORY PROTEIN"/>
    <property type="match status" value="1"/>
</dbReference>
<dbReference type="EMBL" id="JAJCIS010000001">
    <property type="protein sequence ID" value="MCB7386150.1"/>
    <property type="molecule type" value="Genomic_DNA"/>
</dbReference>
<keyword evidence="3" id="KW-1185">Reference proteome</keyword>
<sequence>MKSEKISERFVKNLLLVMPSWHSRLVRPFKESLNREMTLETYYCLETLRACKMMTMTELARQLKIPKQQVTKLIDKLSEHNYIERLHNPEDRRSVWIRLTPNAIEYLDNYYKKNQTFICTLEEQLTSEELQRLNEAVEVLAEILPKLN</sequence>
<dbReference type="PROSITE" id="PS50995">
    <property type="entry name" value="HTH_MARR_2"/>
    <property type="match status" value="1"/>
</dbReference>
<dbReference type="SUPFAM" id="SSF46785">
    <property type="entry name" value="Winged helix' DNA-binding domain"/>
    <property type="match status" value="1"/>
</dbReference>
<dbReference type="Gene3D" id="1.10.10.10">
    <property type="entry name" value="Winged helix-like DNA-binding domain superfamily/Winged helix DNA-binding domain"/>
    <property type="match status" value="1"/>
</dbReference>
<feature type="domain" description="HTH marR-type" evidence="1">
    <location>
        <begin position="7"/>
        <end position="142"/>
    </location>
</feature>
<gene>
    <name evidence="2" type="ORF">LIZ65_02515</name>
</gene>
<dbReference type="Pfam" id="PF01047">
    <property type="entry name" value="MarR"/>
    <property type="match status" value="1"/>
</dbReference>
<accession>A0ABS8DCK5</accession>
<evidence type="ECO:0000259" key="1">
    <source>
        <dbReference type="PROSITE" id="PS50995"/>
    </source>
</evidence>
<comment type="caution">
    <text evidence="2">The sequence shown here is derived from an EMBL/GenBank/DDBJ whole genome shotgun (WGS) entry which is preliminary data.</text>
</comment>
<dbReference type="InterPro" id="IPR039422">
    <property type="entry name" value="MarR/SlyA-like"/>
</dbReference>
<reference evidence="2 3" key="1">
    <citation type="submission" date="2021-10" db="EMBL/GenBank/DDBJ databases">
        <title>Collection of gut derived symbiotic bacterial strains cultured from healthy donors.</title>
        <authorList>
            <person name="Lin H."/>
            <person name="Littmann E."/>
            <person name="Kohout C."/>
            <person name="Pamer E.G."/>
        </authorList>
    </citation>
    <scope>NUCLEOTIDE SEQUENCE [LARGE SCALE GENOMIC DNA]</scope>
    <source>
        <strain evidence="2 3">DFI.1.165</strain>
    </source>
</reference>
<dbReference type="RefSeq" id="WP_066732367.1">
    <property type="nucleotide sequence ID" value="NZ_JAJCIQ010000001.1"/>
</dbReference>
<dbReference type="PANTHER" id="PTHR33164">
    <property type="entry name" value="TRANSCRIPTIONAL REGULATOR, MARR FAMILY"/>
    <property type="match status" value="1"/>
</dbReference>
<dbReference type="Proteomes" id="UP001299546">
    <property type="component" value="Unassembled WGS sequence"/>
</dbReference>
<proteinExistence type="predicted"/>
<dbReference type="PRINTS" id="PR00598">
    <property type="entry name" value="HTHMARR"/>
</dbReference>